<organism evidence="1">
    <name type="scientific">Zea mays</name>
    <name type="common">Maize</name>
    <dbReference type="NCBI Taxonomy" id="4577"/>
    <lineage>
        <taxon>Eukaryota</taxon>
        <taxon>Viridiplantae</taxon>
        <taxon>Streptophyta</taxon>
        <taxon>Embryophyta</taxon>
        <taxon>Tracheophyta</taxon>
        <taxon>Spermatophyta</taxon>
        <taxon>Magnoliopsida</taxon>
        <taxon>Liliopsida</taxon>
        <taxon>Poales</taxon>
        <taxon>Poaceae</taxon>
        <taxon>PACMAD clade</taxon>
        <taxon>Panicoideae</taxon>
        <taxon>Andropogonodae</taxon>
        <taxon>Andropogoneae</taxon>
        <taxon>Tripsacinae</taxon>
        <taxon>Zea</taxon>
    </lineage>
</organism>
<name>A0A1D6LVR3_MAIZE</name>
<reference evidence="1" key="1">
    <citation type="submission" date="2015-12" db="EMBL/GenBank/DDBJ databases">
        <title>Update maize B73 reference genome by single molecule sequencing technologies.</title>
        <authorList>
            <consortium name="Maize Genome Sequencing Project"/>
            <person name="Ware D."/>
        </authorList>
    </citation>
    <scope>NUCLEOTIDE SEQUENCE</scope>
    <source>
        <tissue evidence="1">Seedling</tissue>
    </source>
</reference>
<protein>
    <submittedName>
        <fullName evidence="1">DCD (Development and Cell Death) domain protein</fullName>
    </submittedName>
</protein>
<dbReference type="AlphaFoldDB" id="A0A1D6LVR3"/>
<accession>A0A1D6LVR3</accession>
<gene>
    <name evidence="1" type="ORF">ZEAMMB73_Zm00001d037227</name>
</gene>
<sequence>MQRANLIQSSPQNKSKGYFCCLSLLVHLNLFQIITLEKGATMKNEGSHAILKKGGLLKQRVGHDLMRKGALRLDMFLLRIHTGHHAMLQFLLTLSMAILWLVITTDIINQHLHLSLGSFLLF</sequence>
<proteinExistence type="predicted"/>
<evidence type="ECO:0000313" key="1">
    <source>
        <dbReference type="EMBL" id="AQK83347.1"/>
    </source>
</evidence>
<dbReference type="EMBL" id="CM000782">
    <property type="protein sequence ID" value="AQK83347.1"/>
    <property type="molecule type" value="Genomic_DNA"/>
</dbReference>